<feature type="coiled-coil region" evidence="1">
    <location>
        <begin position="30"/>
        <end position="98"/>
    </location>
</feature>
<evidence type="ECO:0000256" key="1">
    <source>
        <dbReference type="SAM" id="Coils"/>
    </source>
</evidence>
<proteinExistence type="predicted"/>
<name>A0A481ZC07_9VIRU</name>
<reference evidence="3" key="1">
    <citation type="journal article" date="2019" name="MBio">
        <title>Virus Genomes from Deep Sea Sediments Expand the Ocean Megavirome and Support Independent Origins of Viral Gigantism.</title>
        <authorList>
            <person name="Backstrom D."/>
            <person name="Yutin N."/>
            <person name="Jorgensen S.L."/>
            <person name="Dharamshi J."/>
            <person name="Homa F."/>
            <person name="Zaremba-Niedwiedzka K."/>
            <person name="Spang A."/>
            <person name="Wolf Y.I."/>
            <person name="Koonin E.V."/>
            <person name="Ettema T.J."/>
        </authorList>
    </citation>
    <scope>NUCLEOTIDE SEQUENCE</scope>
</reference>
<keyword evidence="1" id="KW-0175">Coiled coil</keyword>
<dbReference type="EMBL" id="MK500595">
    <property type="protein sequence ID" value="QBK93408.1"/>
    <property type="molecule type" value="Genomic_DNA"/>
</dbReference>
<evidence type="ECO:0000313" key="3">
    <source>
        <dbReference type="EMBL" id="QBK93408.1"/>
    </source>
</evidence>
<protein>
    <submittedName>
        <fullName evidence="3">Uncharacterized protein</fullName>
    </submittedName>
</protein>
<organism evidence="3">
    <name type="scientific">Pithovirus LCPAC404</name>
    <dbReference type="NCBI Taxonomy" id="2506597"/>
    <lineage>
        <taxon>Viruses</taxon>
        <taxon>Pithoviruses</taxon>
    </lineage>
</organism>
<feature type="compositionally biased region" description="Basic and acidic residues" evidence="2">
    <location>
        <begin position="148"/>
        <end position="173"/>
    </location>
</feature>
<evidence type="ECO:0000256" key="2">
    <source>
        <dbReference type="SAM" id="MobiDB-lite"/>
    </source>
</evidence>
<feature type="region of interest" description="Disordered" evidence="2">
    <location>
        <begin position="135"/>
        <end position="173"/>
    </location>
</feature>
<gene>
    <name evidence="3" type="ORF">LCPAC404_01120</name>
</gene>
<accession>A0A481ZC07</accession>
<sequence length="173" mass="20109">MDSVKSPGTMISFVSLTGVVGLGIWTQKQFKGVKDNIESLTEDINLLREDGQTKELCNRLAAAMQEMNKIQQLNVLKIDKLQKHIYLLEETLKQNEMEVPEELVRKIFPPRRYPEQSMYPGNQTGREYFDVNEHYHNPPFHNPQRNDYYGDARKPQEDPIAAEIRRVSERSST</sequence>